<dbReference type="PIRSF" id="PIRSF017082">
    <property type="entry name" value="YflP"/>
    <property type="match status" value="1"/>
</dbReference>
<dbReference type="PANTHER" id="PTHR42928:SF5">
    <property type="entry name" value="BLR1237 PROTEIN"/>
    <property type="match status" value="1"/>
</dbReference>
<dbReference type="CDD" id="cd13578">
    <property type="entry name" value="PBP2_Bug27"/>
    <property type="match status" value="1"/>
</dbReference>
<comment type="caution">
    <text evidence="3">The sequence shown here is derived from an EMBL/GenBank/DDBJ whole genome shotgun (WGS) entry which is preliminary data.</text>
</comment>
<dbReference type="InterPro" id="IPR005064">
    <property type="entry name" value="BUG"/>
</dbReference>
<dbReference type="InterPro" id="IPR042100">
    <property type="entry name" value="Bug_dom1"/>
</dbReference>
<gene>
    <name evidence="3" type="ORF">OR16_21633</name>
</gene>
<dbReference type="AlphaFoldDB" id="H1S8K7"/>
<organism evidence="3 4">
    <name type="scientific">Cupriavidus basilensis OR16</name>
    <dbReference type="NCBI Taxonomy" id="1127483"/>
    <lineage>
        <taxon>Bacteria</taxon>
        <taxon>Pseudomonadati</taxon>
        <taxon>Pseudomonadota</taxon>
        <taxon>Betaproteobacteria</taxon>
        <taxon>Burkholderiales</taxon>
        <taxon>Burkholderiaceae</taxon>
        <taxon>Cupriavidus</taxon>
    </lineage>
</organism>
<evidence type="ECO:0000256" key="1">
    <source>
        <dbReference type="ARBA" id="ARBA00006987"/>
    </source>
</evidence>
<protein>
    <recommendedName>
        <fullName evidence="5">Extra-cytoplasmic solute receptor</fullName>
    </recommendedName>
</protein>
<sequence>MLWQDHKRQPGRENSLARGNKDARADAKTSRLSRHCRHMGLAALALAWLTGAGTAWAQSYPAQPIRLVVPYAPGGTTDIIARQLAHRMSEKLGQQVVVENKSGGNTVIGAEAVAKAQPDGYTLLLTNDATFVLNPVVLPSLSYNVSRDFVPVAAIGYVPLVMAVSGSLPVNSLKELAAYAKSRPGTLSYGSFGNGSQPHLMGALFNKLAGTDLVHVPYKGSAPAVSDVVGGQILLTFPALPTIQSFVGARKIKVLAVSGEKRTRALPDVPTFTEAGFKEMNISAVYGVLAPAKMPRQVVTKLNTTIVEILNERDFVEKNFAAQGMVPMKFSPEQFSRYIDEQTQQTRKIVALSGAKVD</sequence>
<dbReference type="EMBL" id="AHJE01000053">
    <property type="protein sequence ID" value="EHP41049.1"/>
    <property type="molecule type" value="Genomic_DNA"/>
</dbReference>
<dbReference type="Pfam" id="PF03401">
    <property type="entry name" value="TctC"/>
    <property type="match status" value="1"/>
</dbReference>
<comment type="similarity">
    <text evidence="1">Belongs to the UPF0065 (bug) family.</text>
</comment>
<dbReference type="PATRIC" id="fig|1127483.3.peg.4324"/>
<accession>H1S8K7</accession>
<feature type="compositionally biased region" description="Basic and acidic residues" evidence="2">
    <location>
        <begin position="19"/>
        <end position="29"/>
    </location>
</feature>
<proteinExistence type="inferred from homology"/>
<name>H1S8K7_9BURK</name>
<evidence type="ECO:0000256" key="2">
    <source>
        <dbReference type="SAM" id="MobiDB-lite"/>
    </source>
</evidence>
<evidence type="ECO:0000313" key="4">
    <source>
        <dbReference type="Proteomes" id="UP000005808"/>
    </source>
</evidence>
<feature type="compositionally biased region" description="Basic and acidic residues" evidence="2">
    <location>
        <begin position="1"/>
        <end position="11"/>
    </location>
</feature>
<dbReference type="Gene3D" id="3.40.190.150">
    <property type="entry name" value="Bordetella uptake gene, domain 1"/>
    <property type="match status" value="1"/>
</dbReference>
<evidence type="ECO:0008006" key="5">
    <source>
        <dbReference type="Google" id="ProtNLM"/>
    </source>
</evidence>
<dbReference type="Gene3D" id="3.40.190.10">
    <property type="entry name" value="Periplasmic binding protein-like II"/>
    <property type="match status" value="1"/>
</dbReference>
<reference evidence="3 4" key="1">
    <citation type="journal article" date="2012" name="J. Bacteriol.">
        <title>De Novo Genome Project of Cupriavidus basilensis OR16.</title>
        <authorList>
            <person name="Cserhati M."/>
            <person name="Kriszt B."/>
            <person name="Szoboszlay S."/>
            <person name="Toth A."/>
            <person name="Szabo I."/>
            <person name="Tancsics A."/>
            <person name="Nagy I."/>
            <person name="Horvath B."/>
            <person name="Nagy I."/>
            <person name="Kukolya J."/>
        </authorList>
    </citation>
    <scope>NUCLEOTIDE SEQUENCE [LARGE SCALE GENOMIC DNA]</scope>
    <source>
        <strain evidence="3 4">OR16</strain>
    </source>
</reference>
<evidence type="ECO:0000313" key="3">
    <source>
        <dbReference type="EMBL" id="EHP41049.1"/>
    </source>
</evidence>
<dbReference type="Proteomes" id="UP000005808">
    <property type="component" value="Unassembled WGS sequence"/>
</dbReference>
<dbReference type="PANTHER" id="PTHR42928">
    <property type="entry name" value="TRICARBOXYLATE-BINDING PROTEIN"/>
    <property type="match status" value="1"/>
</dbReference>
<feature type="region of interest" description="Disordered" evidence="2">
    <location>
        <begin position="1"/>
        <end position="30"/>
    </location>
</feature>
<dbReference type="SUPFAM" id="SSF53850">
    <property type="entry name" value="Periplasmic binding protein-like II"/>
    <property type="match status" value="1"/>
</dbReference>